<dbReference type="InterPro" id="IPR057720">
    <property type="entry name" value="RRM_YTH1"/>
</dbReference>
<dbReference type="GO" id="GO:0000381">
    <property type="term" value="P:regulation of alternative mRNA splicing, via spliceosome"/>
    <property type="evidence" value="ECO:0007669"/>
    <property type="project" value="TreeGrafter"/>
</dbReference>
<feature type="compositionally biased region" description="Polar residues" evidence="1">
    <location>
        <begin position="226"/>
        <end position="240"/>
    </location>
</feature>
<dbReference type="PANTHER" id="PTHR12357:SF3">
    <property type="entry name" value="YTH DOMAIN-CONTAINING PROTEIN 1"/>
    <property type="match status" value="1"/>
</dbReference>
<evidence type="ECO:0000313" key="4">
    <source>
        <dbReference type="Proteomes" id="UP000030106"/>
    </source>
</evidence>
<comment type="caution">
    <text evidence="3">The sequence shown here is derived from an EMBL/GenBank/DDBJ whole genome shotgun (WGS) entry which is preliminary data.</text>
</comment>
<feature type="compositionally biased region" description="Basic and acidic residues" evidence="1">
    <location>
        <begin position="368"/>
        <end position="381"/>
    </location>
</feature>
<organism evidence="3 4">
    <name type="scientific">Beauveria bassiana D1-5</name>
    <dbReference type="NCBI Taxonomy" id="1245745"/>
    <lineage>
        <taxon>Eukaryota</taxon>
        <taxon>Fungi</taxon>
        <taxon>Dikarya</taxon>
        <taxon>Ascomycota</taxon>
        <taxon>Pezizomycotina</taxon>
        <taxon>Sordariomycetes</taxon>
        <taxon>Hypocreomycetidae</taxon>
        <taxon>Hypocreales</taxon>
        <taxon>Cordycipitaceae</taxon>
        <taxon>Beauveria</taxon>
    </lineage>
</organism>
<name>A0A0A2VLX0_BEABA</name>
<dbReference type="GO" id="GO:0003729">
    <property type="term" value="F:mRNA binding"/>
    <property type="evidence" value="ECO:0007669"/>
    <property type="project" value="TreeGrafter"/>
</dbReference>
<dbReference type="GO" id="GO:1990247">
    <property type="term" value="F:N6-methyladenosine-containing RNA reader activity"/>
    <property type="evidence" value="ECO:0007669"/>
    <property type="project" value="TreeGrafter"/>
</dbReference>
<evidence type="ECO:0000256" key="1">
    <source>
        <dbReference type="SAM" id="MobiDB-lite"/>
    </source>
</evidence>
<dbReference type="GO" id="GO:0005654">
    <property type="term" value="C:nucleoplasm"/>
    <property type="evidence" value="ECO:0007669"/>
    <property type="project" value="TreeGrafter"/>
</dbReference>
<dbReference type="InterPro" id="IPR007275">
    <property type="entry name" value="YTH_domain"/>
</dbReference>
<gene>
    <name evidence="3" type="ORF">BBAD15_g5781</name>
</gene>
<dbReference type="Gene3D" id="3.10.590.10">
    <property type="entry name" value="ph1033 like domains"/>
    <property type="match status" value="1"/>
</dbReference>
<feature type="region of interest" description="Disordered" evidence="1">
    <location>
        <begin position="1"/>
        <end position="61"/>
    </location>
</feature>
<dbReference type="InterPro" id="IPR045168">
    <property type="entry name" value="YTH_prot"/>
</dbReference>
<feature type="compositionally biased region" description="Polar residues" evidence="1">
    <location>
        <begin position="350"/>
        <end position="361"/>
    </location>
</feature>
<feature type="region of interest" description="Disordered" evidence="1">
    <location>
        <begin position="341"/>
        <end position="381"/>
    </location>
</feature>
<feature type="domain" description="YTH" evidence="2">
    <location>
        <begin position="397"/>
        <end position="597"/>
    </location>
</feature>
<sequence length="626" mass="69553">MGDISSPLGSPVEMAENQEDETLASKLEHSVQNQEPPPTAPPSRRRSSSLRHSSYGYPGTPSSDYFDYGNAGPSPTAESGLFNMAPMTSSLPHGGYQHLSLPGGHQQYGQQTSPPAMQHMPHHSYVGHHPGSVMPGYYVQQPPMHQYYTASAPPGHHGPHQMQGRGNSGYYPIPYLMDHPQSPGYYSQPPQFADHSLQRPDHMMNRQYSQGHIQNEGRGPPRRPSYRTNRSFRDPTSPSAETKRQRHNLVRGPPRKPHQSGHAIWVGNLPPQTELMKLVHHVCELAPGLQSLFLISKSNCAFANFKEDAASVEAQKTIHESKFQTVRLVCRLRKSTPEAAAESPIVIADGTSNPESPTLSNDPLKGNKSPEPETLDHPEAMDVRGDSRNALANAQRDRFFILKSLTHEDLVQSVKTSVWATQSHNEQLLNNAFKTTDNVYLVFSANKSGEYFGFARMTSAINQDPNAAIQFAPQNQTASESDQPQPVTIEAKDNIPKGHVIDDSARGTMFWEIEESETEGDIEDDNEVMSYKGADDADEDLQTRGKPFNLQWLSTIPLPFYRTRGLRNPWNSNREVKIARDGTELEPSIGRRLVGLMNINLNPGRPPHPLNDPRGFNAFIASGRRP</sequence>
<dbReference type="Proteomes" id="UP000030106">
    <property type="component" value="Unassembled WGS sequence"/>
</dbReference>
<dbReference type="STRING" id="1245745.A0A0A2VLX0"/>
<evidence type="ECO:0000259" key="2">
    <source>
        <dbReference type="PROSITE" id="PS50882"/>
    </source>
</evidence>
<dbReference type="OrthoDB" id="306690at2759"/>
<feature type="region of interest" description="Disordered" evidence="1">
    <location>
        <begin position="211"/>
        <end position="266"/>
    </location>
</feature>
<dbReference type="Pfam" id="PF25701">
    <property type="entry name" value="RRM_YTH1"/>
    <property type="match status" value="1"/>
</dbReference>
<dbReference type="eggNOG" id="KOG1902">
    <property type="taxonomic scope" value="Eukaryota"/>
</dbReference>
<evidence type="ECO:0000313" key="3">
    <source>
        <dbReference type="EMBL" id="KGQ08901.1"/>
    </source>
</evidence>
<dbReference type="GO" id="GO:0000398">
    <property type="term" value="P:mRNA splicing, via spliceosome"/>
    <property type="evidence" value="ECO:0007669"/>
    <property type="project" value="TreeGrafter"/>
</dbReference>
<dbReference type="HOGENOM" id="CLU_011694_2_0_1"/>
<dbReference type="SUPFAM" id="SSF54928">
    <property type="entry name" value="RNA-binding domain, RBD"/>
    <property type="match status" value="1"/>
</dbReference>
<protein>
    <submittedName>
        <fullName evidence="3">Zinc finger CCCH domain-containing protein 45</fullName>
    </submittedName>
</protein>
<proteinExistence type="predicted"/>
<dbReference type="PROSITE" id="PS50882">
    <property type="entry name" value="YTH"/>
    <property type="match status" value="1"/>
</dbReference>
<accession>A0A0A2VLX0</accession>
<dbReference type="Pfam" id="PF04146">
    <property type="entry name" value="YTH"/>
    <property type="match status" value="1"/>
</dbReference>
<reference evidence="3 4" key="1">
    <citation type="submission" date="2012-10" db="EMBL/GenBank/DDBJ databases">
        <title>Genome sequencing and analysis of entomopathogenic fungi Beauveria bassiana D1-5.</title>
        <authorList>
            <person name="Li Q."/>
            <person name="Wang L."/>
            <person name="Zhang Z."/>
            <person name="Wang Q."/>
            <person name="Ren J."/>
            <person name="Wang M."/>
            <person name="Xu W."/>
            <person name="Wang J."/>
            <person name="Lu Y."/>
            <person name="Du Q."/>
            <person name="Sun Z."/>
        </authorList>
    </citation>
    <scope>NUCLEOTIDE SEQUENCE [LARGE SCALE GENOMIC DNA]</scope>
    <source>
        <strain evidence="3 4">D1-5</strain>
    </source>
</reference>
<dbReference type="PANTHER" id="PTHR12357">
    <property type="entry name" value="YTH YT521-B HOMOLOGY DOMAIN-CONTAINING"/>
    <property type="match status" value="1"/>
</dbReference>
<feature type="compositionally biased region" description="Basic residues" evidence="1">
    <location>
        <begin position="244"/>
        <end position="259"/>
    </location>
</feature>
<dbReference type="EMBL" id="ANFO01000529">
    <property type="protein sequence ID" value="KGQ08901.1"/>
    <property type="molecule type" value="Genomic_DNA"/>
</dbReference>
<dbReference type="CDD" id="cd21134">
    <property type="entry name" value="YTH"/>
    <property type="match status" value="1"/>
</dbReference>
<dbReference type="InterPro" id="IPR035979">
    <property type="entry name" value="RBD_domain_sf"/>
</dbReference>
<dbReference type="AlphaFoldDB" id="A0A0A2VLX0"/>
<feature type="region of interest" description="Disordered" evidence="1">
    <location>
        <begin position="152"/>
        <end position="174"/>
    </location>
</feature>